<evidence type="ECO:0000313" key="1">
    <source>
        <dbReference type="EMBL" id="NMW64448.1"/>
    </source>
</evidence>
<dbReference type="RefSeq" id="WP_169771573.1">
    <property type="nucleotide sequence ID" value="NZ_JABCUQ010000003.1"/>
</dbReference>
<protein>
    <submittedName>
        <fullName evidence="1">Uncharacterized protein</fullName>
    </submittedName>
</protein>
<evidence type="ECO:0000313" key="2">
    <source>
        <dbReference type="Proteomes" id="UP000578252"/>
    </source>
</evidence>
<dbReference type="Proteomes" id="UP000578252">
    <property type="component" value="Unassembled WGS sequence"/>
</dbReference>
<accession>A0A7Y0U033</accession>
<gene>
    <name evidence="1" type="ORF">HHJ78_02615</name>
</gene>
<proteinExistence type="predicted"/>
<dbReference type="EMBL" id="JABCUR010000002">
    <property type="protein sequence ID" value="NMW64448.1"/>
    <property type="molecule type" value="Genomic_DNA"/>
</dbReference>
<reference evidence="1 2" key="1">
    <citation type="submission" date="2020-04" db="EMBL/GenBank/DDBJ databases">
        <title>Antimicrobial susceptibility and clonality of vaginal-derived multi-drug resistant Mobiluncus isolates in China.</title>
        <authorList>
            <person name="Zhang X."/>
        </authorList>
    </citation>
    <scope>NUCLEOTIDE SEQUENCE [LARGE SCALE GENOMIC DNA]</scope>
    <source>
        <strain evidence="1 2">13</strain>
    </source>
</reference>
<comment type="caution">
    <text evidence="1">The sequence shown here is derived from an EMBL/GenBank/DDBJ whole genome shotgun (WGS) entry which is preliminary data.</text>
</comment>
<sequence>MKTKHTFYDHLYAWMPRDMPIEERTLKLLDAAAIHVATMFDDFNGTRDAGVECGKEYYDTVEKRLDEYRTRLLDMLEMIHQIEQLLPEKSKDPYLARKGKQAMREDTLDEIEELLDTALEDIAEVLDILWEKREKAYEEMDYETDDAYQALYYTLKRARMVVNEAAVIVDHEKQSRNKKKENKQNGW</sequence>
<name>A0A7Y0U033_9ACTO</name>
<organism evidence="1 2">
    <name type="scientific">Mobiluncus mulieris</name>
    <dbReference type="NCBI Taxonomy" id="2052"/>
    <lineage>
        <taxon>Bacteria</taxon>
        <taxon>Bacillati</taxon>
        <taxon>Actinomycetota</taxon>
        <taxon>Actinomycetes</taxon>
        <taxon>Actinomycetales</taxon>
        <taxon>Actinomycetaceae</taxon>
        <taxon>Mobiluncus</taxon>
    </lineage>
</organism>
<dbReference type="AlphaFoldDB" id="A0A7Y0U033"/>